<evidence type="ECO:0000313" key="1">
    <source>
        <dbReference type="EMBL" id="MBB4082678.1"/>
    </source>
</evidence>
<organism evidence="1 2">
    <name type="scientific">Brevundimonas lenta</name>
    <dbReference type="NCBI Taxonomy" id="424796"/>
    <lineage>
        <taxon>Bacteria</taxon>
        <taxon>Pseudomonadati</taxon>
        <taxon>Pseudomonadota</taxon>
        <taxon>Alphaproteobacteria</taxon>
        <taxon>Caulobacterales</taxon>
        <taxon>Caulobacteraceae</taxon>
        <taxon>Brevundimonas</taxon>
    </lineage>
</organism>
<accession>A0A7W6JEI0</accession>
<reference evidence="1 2" key="1">
    <citation type="submission" date="2020-08" db="EMBL/GenBank/DDBJ databases">
        <title>Genomic Encyclopedia of Type Strains, Phase IV (KMG-IV): sequencing the most valuable type-strain genomes for metagenomic binning, comparative biology and taxonomic classification.</title>
        <authorList>
            <person name="Goeker M."/>
        </authorList>
    </citation>
    <scope>NUCLEOTIDE SEQUENCE [LARGE SCALE GENOMIC DNA]</scope>
    <source>
        <strain evidence="1 2">DSM 23960</strain>
    </source>
</reference>
<sequence length="304" mass="32975">MLPALLSALVLTGAPQTPPPASAPAAARQDPVQLEEVVVEARRLEEATRQFVEQIGSPPPGTRPGRWNGPICMSVTGMRADVAQFMIDRVAIAALDAGVDVEGPGCRPNVIILATSDGPGLANEMVERVGLGFRPAVSSTNLGRDALNHFRTADVPVRWWHVTVPVEPQSGQVAIAFRGQEAPTLTVRDASRLRSNVRYDIGWAIIIVDFSMTEGEPLGAVADYVAMATLTQLDPFADMRGLDTILNLFERGSDVTSLTSWDKDYLTALYSSRADRATEAQQINDMVTRMNQVRREEPETPADD</sequence>
<dbReference type="RefSeq" id="WP_183203850.1">
    <property type="nucleotide sequence ID" value="NZ_BAAAER010000001.1"/>
</dbReference>
<dbReference type="Proteomes" id="UP000529946">
    <property type="component" value="Unassembled WGS sequence"/>
</dbReference>
<name>A0A7W6JEI0_9CAUL</name>
<gene>
    <name evidence="1" type="ORF">GGR12_001544</name>
</gene>
<dbReference type="EMBL" id="JACIDM010000002">
    <property type="protein sequence ID" value="MBB4082678.1"/>
    <property type="molecule type" value="Genomic_DNA"/>
</dbReference>
<protein>
    <submittedName>
        <fullName evidence="1">Uncharacterized protein</fullName>
    </submittedName>
</protein>
<evidence type="ECO:0000313" key="2">
    <source>
        <dbReference type="Proteomes" id="UP000529946"/>
    </source>
</evidence>
<keyword evidence="2" id="KW-1185">Reference proteome</keyword>
<dbReference type="AlphaFoldDB" id="A0A7W6JEI0"/>
<comment type="caution">
    <text evidence="1">The sequence shown here is derived from an EMBL/GenBank/DDBJ whole genome shotgun (WGS) entry which is preliminary data.</text>
</comment>
<proteinExistence type="predicted"/>